<feature type="DNA-binding region" description="H-T-H motif" evidence="4">
    <location>
        <begin position="35"/>
        <end position="54"/>
    </location>
</feature>
<dbReference type="EMBL" id="FTOR01000003">
    <property type="protein sequence ID" value="SIT05437.1"/>
    <property type="molecule type" value="Genomic_DNA"/>
</dbReference>
<dbReference type="RefSeq" id="WP_076378896.1">
    <property type="nucleotide sequence ID" value="NZ_AP017422.1"/>
</dbReference>
<dbReference type="PRINTS" id="PR00455">
    <property type="entry name" value="HTHTETR"/>
</dbReference>
<evidence type="ECO:0000256" key="4">
    <source>
        <dbReference type="PROSITE-ProRule" id="PRU00335"/>
    </source>
</evidence>
<dbReference type="PROSITE" id="PS50977">
    <property type="entry name" value="HTH_TETR_2"/>
    <property type="match status" value="1"/>
</dbReference>
<feature type="domain" description="HTH tetR-type" evidence="5">
    <location>
        <begin position="12"/>
        <end position="72"/>
    </location>
</feature>
<dbReference type="OrthoDB" id="594604at2"/>
<keyword evidence="1" id="KW-0805">Transcription regulation</keyword>
<accession>A0A1N7P4I5</accession>
<dbReference type="InterPro" id="IPR050109">
    <property type="entry name" value="HTH-type_TetR-like_transc_reg"/>
</dbReference>
<dbReference type="AlphaFoldDB" id="A0A1N7P4I5"/>
<evidence type="ECO:0000259" key="5">
    <source>
        <dbReference type="PROSITE" id="PS50977"/>
    </source>
</evidence>
<dbReference type="Gene3D" id="1.10.357.10">
    <property type="entry name" value="Tetracycline Repressor, domain 2"/>
    <property type="match status" value="1"/>
</dbReference>
<dbReference type="InterPro" id="IPR009057">
    <property type="entry name" value="Homeodomain-like_sf"/>
</dbReference>
<protein>
    <submittedName>
        <fullName evidence="6">Transcriptional regulator, TetR family</fullName>
    </submittedName>
</protein>
<dbReference type="SUPFAM" id="SSF46689">
    <property type="entry name" value="Homeodomain-like"/>
    <property type="match status" value="1"/>
</dbReference>
<dbReference type="PANTHER" id="PTHR30055:SF212">
    <property type="entry name" value="TETR-FAMILY FAMILY TRANSCRIPTIONAL REGULATOR"/>
    <property type="match status" value="1"/>
</dbReference>
<organism evidence="6 7">
    <name type="scientific">Filimonas lacunae</name>
    <dbReference type="NCBI Taxonomy" id="477680"/>
    <lineage>
        <taxon>Bacteria</taxon>
        <taxon>Pseudomonadati</taxon>
        <taxon>Bacteroidota</taxon>
        <taxon>Chitinophagia</taxon>
        <taxon>Chitinophagales</taxon>
        <taxon>Chitinophagaceae</taxon>
        <taxon>Filimonas</taxon>
    </lineage>
</organism>
<keyword evidence="2 4" id="KW-0238">DNA-binding</keyword>
<dbReference type="InterPro" id="IPR001647">
    <property type="entry name" value="HTH_TetR"/>
</dbReference>
<dbReference type="STRING" id="477680.SAMN05421788_103183"/>
<sequence length="209" mass="24200">MGVKERKLRQKEEVRCQIVSAAWGIVKDEGWNSLSMRKIADKIEYSAPIIYGHFENKEALLLEFTRQGHIRLLELVKESKEKHTDPALQLEAMWMAYWDFAFSNLEYYQLMFGVEMGCCEWQNNEIPEVGEGRLLINEVLETLIKSSKHPEADPCLKFYSLWSIVHGLISINITRKMYDEDSYREGGHGDLNQAVLKDAISGIISRIKE</sequence>
<evidence type="ECO:0000313" key="6">
    <source>
        <dbReference type="EMBL" id="SIT05437.1"/>
    </source>
</evidence>
<proteinExistence type="predicted"/>
<dbReference type="GO" id="GO:0003700">
    <property type="term" value="F:DNA-binding transcription factor activity"/>
    <property type="evidence" value="ECO:0007669"/>
    <property type="project" value="TreeGrafter"/>
</dbReference>
<dbReference type="GO" id="GO:0000976">
    <property type="term" value="F:transcription cis-regulatory region binding"/>
    <property type="evidence" value="ECO:0007669"/>
    <property type="project" value="TreeGrafter"/>
</dbReference>
<keyword evidence="7" id="KW-1185">Reference proteome</keyword>
<reference evidence="7" key="1">
    <citation type="submission" date="2017-01" db="EMBL/GenBank/DDBJ databases">
        <authorList>
            <person name="Varghese N."/>
            <person name="Submissions S."/>
        </authorList>
    </citation>
    <scope>NUCLEOTIDE SEQUENCE [LARGE SCALE GENOMIC DNA]</scope>
    <source>
        <strain evidence="7">DSM 21054</strain>
    </source>
</reference>
<dbReference type="Pfam" id="PF00440">
    <property type="entry name" value="TetR_N"/>
    <property type="match status" value="1"/>
</dbReference>
<keyword evidence="3" id="KW-0804">Transcription</keyword>
<dbReference type="PANTHER" id="PTHR30055">
    <property type="entry name" value="HTH-TYPE TRANSCRIPTIONAL REGULATOR RUTR"/>
    <property type="match status" value="1"/>
</dbReference>
<dbReference type="Proteomes" id="UP000186917">
    <property type="component" value="Unassembled WGS sequence"/>
</dbReference>
<evidence type="ECO:0000256" key="3">
    <source>
        <dbReference type="ARBA" id="ARBA00023163"/>
    </source>
</evidence>
<evidence type="ECO:0000256" key="1">
    <source>
        <dbReference type="ARBA" id="ARBA00023015"/>
    </source>
</evidence>
<name>A0A1N7P4I5_9BACT</name>
<dbReference type="Pfam" id="PF13305">
    <property type="entry name" value="TetR_C_33"/>
    <property type="match status" value="1"/>
</dbReference>
<dbReference type="SUPFAM" id="SSF48498">
    <property type="entry name" value="Tetracyclin repressor-like, C-terminal domain"/>
    <property type="match status" value="1"/>
</dbReference>
<dbReference type="InterPro" id="IPR025996">
    <property type="entry name" value="MT1864/Rv1816-like_C"/>
</dbReference>
<evidence type="ECO:0000256" key="2">
    <source>
        <dbReference type="ARBA" id="ARBA00023125"/>
    </source>
</evidence>
<gene>
    <name evidence="6" type="ORF">SAMN05421788_103183</name>
</gene>
<evidence type="ECO:0000313" key="7">
    <source>
        <dbReference type="Proteomes" id="UP000186917"/>
    </source>
</evidence>
<dbReference type="InterPro" id="IPR036271">
    <property type="entry name" value="Tet_transcr_reg_TetR-rel_C_sf"/>
</dbReference>